<feature type="compositionally biased region" description="Polar residues" evidence="10">
    <location>
        <begin position="215"/>
        <end position="224"/>
    </location>
</feature>
<dbReference type="PIRSF" id="PIRSF023577">
    <property type="entry name" value="ENOS_interacting"/>
    <property type="match status" value="1"/>
</dbReference>
<evidence type="ECO:0000313" key="12">
    <source>
        <dbReference type="EMBL" id="KAF4123296.1"/>
    </source>
</evidence>
<dbReference type="SUPFAM" id="SSF57850">
    <property type="entry name" value="RING/U-box"/>
    <property type="match status" value="2"/>
</dbReference>
<dbReference type="Pfam" id="PF15906">
    <property type="entry name" value="zf-NOSIP"/>
    <property type="match status" value="1"/>
</dbReference>
<evidence type="ECO:0000256" key="5">
    <source>
        <dbReference type="ARBA" id="ARBA00022833"/>
    </source>
</evidence>
<gene>
    <name evidence="12" type="ORF">GMORB2_6848</name>
</gene>
<proteinExistence type="inferred from homology"/>
<reference evidence="12" key="1">
    <citation type="submission" date="2020-03" db="EMBL/GenBank/DDBJ databases">
        <title>Site-based positive gene gene selection in Geosmithia morbida across the United States reveals a broad range of putative effectors and factors for local host and environmental adapation.</title>
        <authorList>
            <person name="Onufrak A."/>
            <person name="Murdoch R.W."/>
            <person name="Gazis R."/>
            <person name="Huff M."/>
            <person name="Staton M."/>
            <person name="Klingeman W."/>
            <person name="Hadziabdic D."/>
        </authorList>
    </citation>
    <scope>NUCLEOTIDE SEQUENCE</scope>
    <source>
        <strain evidence="12">1262</strain>
    </source>
</reference>
<dbReference type="EMBL" id="JAANYQ010000007">
    <property type="protein sequence ID" value="KAF4123296.1"/>
    <property type="molecule type" value="Genomic_DNA"/>
</dbReference>
<keyword evidence="5" id="KW-0862">Zinc</keyword>
<dbReference type="RefSeq" id="XP_035321948.1">
    <property type="nucleotide sequence ID" value="XM_035468814.1"/>
</dbReference>
<dbReference type="OrthoDB" id="116827at2759"/>
<organism evidence="12 13">
    <name type="scientific">Geosmithia morbida</name>
    <dbReference type="NCBI Taxonomy" id="1094350"/>
    <lineage>
        <taxon>Eukaryota</taxon>
        <taxon>Fungi</taxon>
        <taxon>Dikarya</taxon>
        <taxon>Ascomycota</taxon>
        <taxon>Pezizomycotina</taxon>
        <taxon>Sordariomycetes</taxon>
        <taxon>Hypocreomycetidae</taxon>
        <taxon>Hypocreales</taxon>
        <taxon>Bionectriaceae</taxon>
        <taxon>Geosmithia</taxon>
    </lineage>
</organism>
<keyword evidence="9" id="KW-0175">Coiled coil</keyword>
<evidence type="ECO:0000313" key="13">
    <source>
        <dbReference type="Proteomes" id="UP000749293"/>
    </source>
</evidence>
<accession>A0A9P4YX17</accession>
<dbReference type="InterPro" id="IPR013083">
    <property type="entry name" value="Znf_RING/FYVE/PHD"/>
</dbReference>
<evidence type="ECO:0000256" key="1">
    <source>
        <dbReference type="ARBA" id="ARBA00004123"/>
    </source>
</evidence>
<dbReference type="PROSITE" id="PS50089">
    <property type="entry name" value="ZF_RING_2"/>
    <property type="match status" value="1"/>
</dbReference>
<keyword evidence="3" id="KW-0479">Metal-binding</keyword>
<dbReference type="InterPro" id="IPR031790">
    <property type="entry name" value="Znf-NOSIP"/>
</dbReference>
<dbReference type="Proteomes" id="UP000749293">
    <property type="component" value="Unassembled WGS sequence"/>
</dbReference>
<dbReference type="AlphaFoldDB" id="A0A9P4YX17"/>
<comment type="subcellular location">
    <subcellularLocation>
        <location evidence="1 7">Nucleus</location>
    </subcellularLocation>
</comment>
<keyword evidence="4 8" id="KW-0863">Zinc-finger</keyword>
<evidence type="ECO:0000256" key="3">
    <source>
        <dbReference type="ARBA" id="ARBA00022723"/>
    </source>
</evidence>
<evidence type="ECO:0000256" key="2">
    <source>
        <dbReference type="ARBA" id="ARBA00008126"/>
    </source>
</evidence>
<evidence type="ECO:0000256" key="8">
    <source>
        <dbReference type="PROSITE-ProRule" id="PRU00175"/>
    </source>
</evidence>
<sequence>MSHSKRNTSRPVFTAHERALAQSAWAKSSARLNRDSFLPFGSCSLCLGVARDPVSCPKGDVFCRECALANILAQKQELKRAERARKAADEEAERKAAADDEEDRARAIRDFEMTQAGLDVAPANKKSRKSETRDETQQYVLTADAPRLNLLTDGRHDDHEVVVADKGAAGAKRKFKLDEHEVDRNDKHDKAKARKAIEDEKLLTFQNSKQAAKSSLPSFWTPSLTPDVHESKIGPTARKIKTTPTCPASSEDGQHSISLQKLITIKFDEQEDASTNEKKRTCPSCRKALTNALTPVLARHCGHVLCRRCVDQFLIPSAKNRSSEQGSIITCFVCDEPVAVNPSAEDGPRSGLPTGLVSLKSEGTGFSARGTSTVEKSAVTFQC</sequence>
<evidence type="ECO:0000256" key="7">
    <source>
        <dbReference type="PIRNR" id="PIRNR023577"/>
    </source>
</evidence>
<dbReference type="Gene3D" id="3.30.40.10">
    <property type="entry name" value="Zinc/RING finger domain, C3HC4 (zinc finger)"/>
    <property type="match status" value="2"/>
</dbReference>
<feature type="region of interest" description="Disordered" evidence="10">
    <location>
        <begin position="116"/>
        <end position="139"/>
    </location>
</feature>
<dbReference type="PANTHER" id="PTHR13063">
    <property type="entry name" value="ENOS INTERACTING PROTEIN"/>
    <property type="match status" value="1"/>
</dbReference>
<keyword evidence="6 7" id="KW-0539">Nucleus</keyword>
<feature type="region of interest" description="Disordered" evidence="10">
    <location>
        <begin position="215"/>
        <end position="254"/>
    </location>
</feature>
<comment type="similarity">
    <text evidence="2 7">Belongs to the NOSIP family.</text>
</comment>
<dbReference type="InterPro" id="IPR027370">
    <property type="entry name" value="Znf-RING_euk"/>
</dbReference>
<dbReference type="GO" id="GO:0061630">
    <property type="term" value="F:ubiquitin protein ligase activity"/>
    <property type="evidence" value="ECO:0007669"/>
    <property type="project" value="InterPro"/>
</dbReference>
<dbReference type="InterPro" id="IPR001841">
    <property type="entry name" value="Znf_RING"/>
</dbReference>
<evidence type="ECO:0000256" key="6">
    <source>
        <dbReference type="ARBA" id="ARBA00023242"/>
    </source>
</evidence>
<dbReference type="InterPro" id="IPR017907">
    <property type="entry name" value="Znf_RING_CS"/>
</dbReference>
<feature type="domain" description="RING-type" evidence="11">
    <location>
        <begin position="282"/>
        <end position="335"/>
    </location>
</feature>
<dbReference type="InterPro" id="IPR016818">
    <property type="entry name" value="NOSIP"/>
</dbReference>
<comment type="caution">
    <text evidence="12">The sequence shown here is derived from an EMBL/GenBank/DDBJ whole genome shotgun (WGS) entry which is preliminary data.</text>
</comment>
<protein>
    <submittedName>
        <fullName evidence="12">Nitric oxide synthase-interacting protein</fullName>
    </submittedName>
</protein>
<evidence type="ECO:0000259" key="11">
    <source>
        <dbReference type="PROSITE" id="PS50089"/>
    </source>
</evidence>
<dbReference type="GO" id="GO:0008270">
    <property type="term" value="F:zinc ion binding"/>
    <property type="evidence" value="ECO:0007669"/>
    <property type="project" value="UniProtKB-KW"/>
</dbReference>
<name>A0A9P4YX17_9HYPO</name>
<dbReference type="PROSITE" id="PS00518">
    <property type="entry name" value="ZF_RING_1"/>
    <property type="match status" value="1"/>
</dbReference>
<dbReference type="GeneID" id="55973071"/>
<evidence type="ECO:0000256" key="9">
    <source>
        <dbReference type="SAM" id="Coils"/>
    </source>
</evidence>
<evidence type="ECO:0000256" key="4">
    <source>
        <dbReference type="ARBA" id="ARBA00022771"/>
    </source>
</evidence>
<dbReference type="PANTHER" id="PTHR13063:SF10">
    <property type="entry name" value="NITRIC OXIDE SYNTHASE-INTERACTING PROTEIN"/>
    <property type="match status" value="1"/>
</dbReference>
<keyword evidence="13" id="KW-1185">Reference proteome</keyword>
<dbReference type="Pfam" id="PF13445">
    <property type="entry name" value="zf-RING_UBOX"/>
    <property type="match status" value="1"/>
</dbReference>
<evidence type="ECO:0000256" key="10">
    <source>
        <dbReference type="SAM" id="MobiDB-lite"/>
    </source>
</evidence>
<dbReference type="GO" id="GO:0005634">
    <property type="term" value="C:nucleus"/>
    <property type="evidence" value="ECO:0007669"/>
    <property type="project" value="UniProtKB-SubCell"/>
</dbReference>
<feature type="coiled-coil region" evidence="9">
    <location>
        <begin position="64"/>
        <end position="101"/>
    </location>
</feature>